<accession>A0A2S5KLM3</accession>
<dbReference type="Pfam" id="PF15887">
    <property type="entry name" value="Peptidase_Mx"/>
    <property type="match status" value="1"/>
</dbReference>
<dbReference type="InterPro" id="IPR011201">
    <property type="entry name" value="Zinc-ribbon_6_bact"/>
</dbReference>
<comment type="caution">
    <text evidence="2">The sequence shown here is derived from an EMBL/GenBank/DDBJ whole genome shotgun (WGS) entry which is preliminary data.</text>
</comment>
<organism evidence="2 3">
    <name type="scientific">Proteobacteria bacterium 228</name>
    <dbReference type="NCBI Taxonomy" id="2083153"/>
    <lineage>
        <taxon>Bacteria</taxon>
        <taxon>Pseudomonadati</taxon>
        <taxon>Pseudomonadota</taxon>
    </lineage>
</organism>
<dbReference type="AlphaFoldDB" id="A0A2S5KLM3"/>
<reference evidence="2 3" key="1">
    <citation type="submission" date="2018-02" db="EMBL/GenBank/DDBJ databases">
        <title>novel marine gammaproteobacteria from coastal saline agro ecosystem.</title>
        <authorList>
            <person name="Krishnan R."/>
            <person name="Ramesh Kumar N."/>
        </authorList>
    </citation>
    <scope>NUCLEOTIDE SEQUENCE [LARGE SCALE GENOMIC DNA]</scope>
    <source>
        <strain evidence="2 3">228</strain>
    </source>
</reference>
<dbReference type="Gene3D" id="3.40.390.70">
    <property type="match status" value="1"/>
</dbReference>
<dbReference type="EMBL" id="PRLP01000082">
    <property type="protein sequence ID" value="PPC75622.1"/>
    <property type="molecule type" value="Genomic_DNA"/>
</dbReference>
<evidence type="ECO:0000313" key="3">
    <source>
        <dbReference type="Proteomes" id="UP000238196"/>
    </source>
</evidence>
<dbReference type="Proteomes" id="UP000238196">
    <property type="component" value="Unassembled WGS sequence"/>
</dbReference>
<dbReference type="InterPro" id="IPR031321">
    <property type="entry name" value="UCP012641"/>
</dbReference>
<feature type="domain" description="Zinc-ribbon" evidence="1">
    <location>
        <begin position="3"/>
        <end position="98"/>
    </location>
</feature>
<dbReference type="OrthoDB" id="9773016at2"/>
<dbReference type="PIRSF" id="PIRSF012641">
    <property type="entry name" value="UCP012641"/>
    <property type="match status" value="1"/>
</dbReference>
<protein>
    <recommendedName>
        <fullName evidence="1">Zinc-ribbon domain-containing protein</fullName>
    </recommendedName>
</protein>
<dbReference type="Pfam" id="PF10005">
    <property type="entry name" value="Zn_ribbon_DZR_6"/>
    <property type="match status" value="1"/>
</dbReference>
<proteinExistence type="predicted"/>
<gene>
    <name evidence="2" type="ORF">C4K68_19700</name>
</gene>
<evidence type="ECO:0000259" key="1">
    <source>
        <dbReference type="Pfam" id="PF10005"/>
    </source>
</evidence>
<name>A0A2S5KLM3_9PROT</name>
<sequence length="366" mass="41866">MRLFRCQGCQQPVFFENTHCEHCGAWLGFAAEHMEMTAVSAETDAEGAELWRDRIPSGGRLWRYCSNRSHQACNWLVLADSDSSLCEACRLNRTIPDLGDTERLSCWRAIEAAKHRLVYALLRLRLPLLSKLDDNERGLAFDFLADTEPAFREGPGILTGHAQGVITLNIAEADPVTREAMRQDMAEPYRTLLGHVRHESGHYYWDRLIASSQWLQPFRELFGNEQQDYAQALQQHYQQGAPQDWQQRHISAYANMHPWEDWAETWAHYLHMVDTLETAYAFGLSISPRARVEAEMDAELDFDPYRQTDFATLFEAWLPLTFAVNSLNRSMGQPDLYPFVISPLVASKMDFIHRVITASAGLPEAA</sequence>
<evidence type="ECO:0000313" key="2">
    <source>
        <dbReference type="EMBL" id="PPC75622.1"/>
    </source>
</evidence>